<dbReference type="GeneID" id="92857220"/>
<proteinExistence type="inferred from homology"/>
<dbReference type="InterPro" id="IPR004556">
    <property type="entry name" value="HemK-like"/>
</dbReference>
<dbReference type="AlphaFoldDB" id="A0A2B7IH92"/>
<feature type="binding site" evidence="5">
    <location>
        <position position="148"/>
    </location>
    <ligand>
        <name>S-adenosyl-L-methionine</name>
        <dbReference type="ChEBI" id="CHEBI:59789"/>
    </ligand>
</feature>
<dbReference type="InterPro" id="IPR007848">
    <property type="entry name" value="Small_mtfrase_dom"/>
</dbReference>
<evidence type="ECO:0000256" key="5">
    <source>
        <dbReference type="HAMAP-Rule" id="MF_02126"/>
    </source>
</evidence>
<keyword evidence="1 5" id="KW-0489">Methyltransferase</keyword>
<dbReference type="Proteomes" id="UP000226191">
    <property type="component" value="Unassembled WGS sequence"/>
</dbReference>
<dbReference type="PROSITE" id="PS00092">
    <property type="entry name" value="N6_MTASE"/>
    <property type="match status" value="1"/>
</dbReference>
<keyword evidence="3 5" id="KW-0949">S-adenosyl-L-methionine</keyword>
<evidence type="ECO:0000256" key="4">
    <source>
        <dbReference type="ARBA" id="ARBA00048391"/>
    </source>
</evidence>
<evidence type="ECO:0000313" key="9">
    <source>
        <dbReference type="EMBL" id="PGF36709.1"/>
    </source>
</evidence>
<comment type="caution">
    <text evidence="5">Lacks conserved residue(s) required for the propagation of feature annotation.</text>
</comment>
<evidence type="ECO:0000256" key="3">
    <source>
        <dbReference type="ARBA" id="ARBA00022691"/>
    </source>
</evidence>
<keyword evidence="2 5" id="KW-0808">Transferase</keyword>
<dbReference type="InterPro" id="IPR019874">
    <property type="entry name" value="RF_methyltr_PrmC"/>
</dbReference>
<dbReference type="Pfam" id="PF17827">
    <property type="entry name" value="PrmC_N"/>
    <property type="match status" value="1"/>
</dbReference>
<dbReference type="NCBIfam" id="TIGR00536">
    <property type="entry name" value="hemK_fam"/>
    <property type="match status" value="1"/>
</dbReference>
<accession>A0A2B7IH92</accession>
<feature type="domain" description="Release factor glutamine methyltransferase N-terminal" evidence="7">
    <location>
        <begin position="9"/>
        <end position="76"/>
    </location>
</feature>
<dbReference type="InterPro" id="IPR002052">
    <property type="entry name" value="DNA_methylase_N6_adenine_CS"/>
</dbReference>
<dbReference type="OMA" id="DFDARYW"/>
<name>A0A2B7IH92_CUTAC</name>
<gene>
    <name evidence="5 8" type="primary">prmC</name>
    <name evidence="9" type="ORF">B1B09_03630</name>
    <name evidence="8" type="ORF">DXN06_01235</name>
</gene>
<evidence type="ECO:0000256" key="2">
    <source>
        <dbReference type="ARBA" id="ARBA00022679"/>
    </source>
</evidence>
<dbReference type="OrthoDB" id="9800643at2"/>
<dbReference type="PANTHER" id="PTHR18895">
    <property type="entry name" value="HEMK METHYLTRANSFERASE"/>
    <property type="match status" value="1"/>
</dbReference>
<dbReference type="Gene3D" id="1.10.8.10">
    <property type="entry name" value="DNA helicase RuvA subunit, C-terminal domain"/>
    <property type="match status" value="1"/>
</dbReference>
<dbReference type="HAMAP" id="MF_02126">
    <property type="entry name" value="RF_methyltr_PrmC"/>
    <property type="match status" value="1"/>
</dbReference>
<comment type="function">
    <text evidence="5">Methylates the class 1 translation termination release factors RF1/PrfA and RF2/PrfB on the glutamine residue of the universally conserved GGQ motif.</text>
</comment>
<dbReference type="CDD" id="cd02440">
    <property type="entry name" value="AdoMet_MTases"/>
    <property type="match status" value="1"/>
</dbReference>
<feature type="domain" description="Methyltransferase small" evidence="6">
    <location>
        <begin position="120"/>
        <end position="197"/>
    </location>
</feature>
<dbReference type="PANTHER" id="PTHR18895:SF74">
    <property type="entry name" value="MTRF1L RELEASE FACTOR GLUTAMINE METHYLTRANSFERASE"/>
    <property type="match status" value="1"/>
</dbReference>
<dbReference type="GO" id="GO:0003676">
    <property type="term" value="F:nucleic acid binding"/>
    <property type="evidence" value="ECO:0007669"/>
    <property type="project" value="InterPro"/>
</dbReference>
<dbReference type="EMBL" id="CP031442">
    <property type="protein sequence ID" value="AXM05928.1"/>
    <property type="molecule type" value="Genomic_DNA"/>
</dbReference>
<dbReference type="Pfam" id="PF05175">
    <property type="entry name" value="MTS"/>
    <property type="match status" value="1"/>
</dbReference>
<reference evidence="9 10" key="1">
    <citation type="submission" date="2017-02" db="EMBL/GenBank/DDBJ databases">
        <title>Prevalence of linear plasmids in Cutibacterium acnes isolates obtained from cancerous prostatic tissue.</title>
        <authorList>
            <person name="Davidsson S."/>
            <person name="Bruggemann H."/>
        </authorList>
    </citation>
    <scope>NUCLEOTIDE SEQUENCE [LARGE SCALE GENOMIC DNA]</scope>
    <source>
        <strain evidence="9 10">11-78</strain>
    </source>
</reference>
<dbReference type="InterPro" id="IPR040758">
    <property type="entry name" value="PrmC_N"/>
</dbReference>
<evidence type="ECO:0000313" key="8">
    <source>
        <dbReference type="EMBL" id="AXM05928.1"/>
    </source>
</evidence>
<protein>
    <recommendedName>
        <fullName evidence="5">Release factor glutamine methyltransferase</fullName>
        <shortName evidence="5">RF MTase</shortName>
        <ecNumber evidence="5">2.1.1.297</ecNumber>
    </recommendedName>
    <alternativeName>
        <fullName evidence="5">N5-glutamine methyltransferase PrmC</fullName>
    </alternativeName>
    <alternativeName>
        <fullName evidence="5">Protein-(glutamine-N5) MTase PrmC</fullName>
    </alternativeName>
    <alternativeName>
        <fullName evidence="5">Protein-glutamine N-methyltransferase PrmC</fullName>
    </alternativeName>
</protein>
<dbReference type="Gene3D" id="3.40.50.150">
    <property type="entry name" value="Vaccinia Virus protein VP39"/>
    <property type="match status" value="1"/>
</dbReference>
<evidence type="ECO:0000259" key="7">
    <source>
        <dbReference type="Pfam" id="PF17827"/>
    </source>
</evidence>
<dbReference type="NCBIfam" id="TIGR03534">
    <property type="entry name" value="RF_mod_PrmC"/>
    <property type="match status" value="1"/>
</dbReference>
<comment type="catalytic activity">
    <reaction evidence="4 5">
        <text>L-glutaminyl-[peptide chain release factor] + S-adenosyl-L-methionine = N(5)-methyl-L-glutaminyl-[peptide chain release factor] + S-adenosyl-L-homocysteine + H(+)</text>
        <dbReference type="Rhea" id="RHEA:42896"/>
        <dbReference type="Rhea" id="RHEA-COMP:10271"/>
        <dbReference type="Rhea" id="RHEA-COMP:10272"/>
        <dbReference type="ChEBI" id="CHEBI:15378"/>
        <dbReference type="ChEBI" id="CHEBI:30011"/>
        <dbReference type="ChEBI" id="CHEBI:57856"/>
        <dbReference type="ChEBI" id="CHEBI:59789"/>
        <dbReference type="ChEBI" id="CHEBI:61891"/>
        <dbReference type="EC" id="2.1.1.297"/>
    </reaction>
</comment>
<evidence type="ECO:0000313" key="11">
    <source>
        <dbReference type="Proteomes" id="UP000256621"/>
    </source>
</evidence>
<evidence type="ECO:0000313" key="10">
    <source>
        <dbReference type="Proteomes" id="UP000226191"/>
    </source>
</evidence>
<sequence length="291" mass="31677">MADPSPSLLLARATRQLTTAGIETPAADARMLLCEALRIQPSQLIRVASVNADDEDRFNQMVDRRRSGEPAQYIIGHAWFRGLRLEVGPGVFIPRLETELVAEQSIQEARRLVMSGACPSVIDLCTGTGAIALAVASEVPGSRVSAVEVDDAALTWTRRNLCDSGVEVLAGDALRVPDDGRRFDVVVTNPPYLRRSDVSSIPGEVTEHEPDLALFSGDDGLDLPLLLIGRAAELLTPGGLFVMEHDETQREELVAAMATSDMWEQIEDHDDLAGRPRFVTARRRCKDGCHG</sequence>
<dbReference type="EC" id="2.1.1.297" evidence="5"/>
<dbReference type="InterPro" id="IPR029063">
    <property type="entry name" value="SAM-dependent_MTases_sf"/>
</dbReference>
<dbReference type="InterPro" id="IPR050320">
    <property type="entry name" value="N5-glutamine_MTase"/>
</dbReference>
<feature type="binding site" evidence="5">
    <location>
        <position position="189"/>
    </location>
    <ligand>
        <name>S-adenosyl-L-methionine</name>
        <dbReference type="ChEBI" id="CHEBI:59789"/>
    </ligand>
</feature>
<dbReference type="GO" id="GO:0032259">
    <property type="term" value="P:methylation"/>
    <property type="evidence" value="ECO:0007669"/>
    <property type="project" value="UniProtKB-KW"/>
</dbReference>
<evidence type="ECO:0000259" key="6">
    <source>
        <dbReference type="Pfam" id="PF05175"/>
    </source>
</evidence>
<reference evidence="8 11" key="2">
    <citation type="submission" date="2018-08" db="EMBL/GenBank/DDBJ databases">
        <title>Genome sequencing of Cutibacterium acnes KCOM 1315.</title>
        <authorList>
            <person name="Kook J.-K."/>
            <person name="Park S.-N."/>
            <person name="Lim Y.K."/>
        </authorList>
    </citation>
    <scope>NUCLEOTIDE SEQUENCE [LARGE SCALE GENOMIC DNA]</scope>
    <source>
        <strain evidence="8 11">KCOM 1315</strain>
    </source>
</reference>
<dbReference type="SUPFAM" id="SSF53335">
    <property type="entry name" value="S-adenosyl-L-methionine-dependent methyltransferases"/>
    <property type="match status" value="1"/>
</dbReference>
<evidence type="ECO:0000256" key="1">
    <source>
        <dbReference type="ARBA" id="ARBA00022603"/>
    </source>
</evidence>
<dbReference type="Proteomes" id="UP000256621">
    <property type="component" value="Chromosome"/>
</dbReference>
<dbReference type="EMBL" id="MVCE01000001">
    <property type="protein sequence ID" value="PGF36709.1"/>
    <property type="molecule type" value="Genomic_DNA"/>
</dbReference>
<feature type="binding site" evidence="5">
    <location>
        <begin position="189"/>
        <end position="192"/>
    </location>
    <ligand>
        <name>substrate</name>
    </ligand>
</feature>
<organism evidence="9 10">
    <name type="scientific">Cutibacterium acnes</name>
    <name type="common">Propionibacterium acnes</name>
    <dbReference type="NCBI Taxonomy" id="1747"/>
    <lineage>
        <taxon>Bacteria</taxon>
        <taxon>Bacillati</taxon>
        <taxon>Actinomycetota</taxon>
        <taxon>Actinomycetes</taxon>
        <taxon>Propionibacteriales</taxon>
        <taxon>Propionibacteriaceae</taxon>
        <taxon>Cutibacterium</taxon>
    </lineage>
</organism>
<dbReference type="RefSeq" id="WP_002516849.1">
    <property type="nucleotide sequence ID" value="NZ_AP022844.1"/>
</dbReference>
<comment type="similarity">
    <text evidence="5">Belongs to the protein N5-glutamine methyltransferase family. PrmC subfamily.</text>
</comment>
<dbReference type="GO" id="GO:0102559">
    <property type="term" value="F:peptide chain release factor N(5)-glutamine methyltransferase activity"/>
    <property type="evidence" value="ECO:0007669"/>
    <property type="project" value="UniProtKB-EC"/>
</dbReference>